<accession>B4D6J6</accession>
<dbReference type="InterPro" id="IPR012338">
    <property type="entry name" value="Beta-lactam/transpept-like"/>
</dbReference>
<dbReference type="InterPro" id="IPR001967">
    <property type="entry name" value="Peptidase_S11_N"/>
</dbReference>
<sequence>MNALARTKGMRNTKFLNPHGLDNLERSVPYSTADDLAKLTAYAMANSAFRFYVSQRERKITIFSFSTGGQSAYLLRNTNELLGINSIDGVKTGTTARAGQCVIISAARTPESRQEGETHVITPRRLNVVVLGATNRFANAQALLARGWQLYDAWAAAGRPAKWKAPR</sequence>
<evidence type="ECO:0000259" key="1">
    <source>
        <dbReference type="Pfam" id="PF00768"/>
    </source>
</evidence>
<gene>
    <name evidence="2" type="ORF">CfE428DRAFT_4536</name>
</gene>
<keyword evidence="3" id="KW-1185">Reference proteome</keyword>
<dbReference type="Gene3D" id="3.40.710.10">
    <property type="entry name" value="DD-peptidase/beta-lactamase superfamily"/>
    <property type="match status" value="1"/>
</dbReference>
<dbReference type="GO" id="GO:0009002">
    <property type="term" value="F:serine-type D-Ala-D-Ala carboxypeptidase activity"/>
    <property type="evidence" value="ECO:0007669"/>
    <property type="project" value="InterPro"/>
</dbReference>
<organism evidence="2 3">
    <name type="scientific">Chthoniobacter flavus Ellin428</name>
    <dbReference type="NCBI Taxonomy" id="497964"/>
    <lineage>
        <taxon>Bacteria</taxon>
        <taxon>Pseudomonadati</taxon>
        <taxon>Verrucomicrobiota</taxon>
        <taxon>Spartobacteria</taxon>
        <taxon>Chthoniobacterales</taxon>
        <taxon>Chthoniobacteraceae</taxon>
        <taxon>Chthoniobacter</taxon>
    </lineage>
</organism>
<dbReference type="GO" id="GO:0006508">
    <property type="term" value="P:proteolysis"/>
    <property type="evidence" value="ECO:0007669"/>
    <property type="project" value="InterPro"/>
</dbReference>
<evidence type="ECO:0000313" key="3">
    <source>
        <dbReference type="Proteomes" id="UP000005824"/>
    </source>
</evidence>
<dbReference type="eggNOG" id="COG1686">
    <property type="taxonomic scope" value="Bacteria"/>
</dbReference>
<protein>
    <submittedName>
        <fullName evidence="2">Serine-type D-Ala-D-Ala carboxypeptidase</fullName>
    </submittedName>
</protein>
<keyword evidence="2" id="KW-0121">Carboxypeptidase</keyword>
<proteinExistence type="predicted"/>
<dbReference type="InParanoid" id="B4D6J6"/>
<keyword evidence="2" id="KW-0645">Protease</keyword>
<dbReference type="SUPFAM" id="SSF56601">
    <property type="entry name" value="beta-lactamase/transpeptidase-like"/>
    <property type="match status" value="1"/>
</dbReference>
<dbReference type="AlphaFoldDB" id="B4D6J6"/>
<name>B4D6J6_9BACT</name>
<dbReference type="Proteomes" id="UP000005824">
    <property type="component" value="Unassembled WGS sequence"/>
</dbReference>
<feature type="domain" description="Peptidase S11 D-alanyl-D-alanine carboxypeptidase A N-terminal" evidence="1">
    <location>
        <begin position="1"/>
        <end position="108"/>
    </location>
</feature>
<dbReference type="EMBL" id="ABVL01000016">
    <property type="protein sequence ID" value="EDY17797.1"/>
    <property type="molecule type" value="Genomic_DNA"/>
</dbReference>
<evidence type="ECO:0000313" key="2">
    <source>
        <dbReference type="EMBL" id="EDY17797.1"/>
    </source>
</evidence>
<comment type="caution">
    <text evidence="2">The sequence shown here is derived from an EMBL/GenBank/DDBJ whole genome shotgun (WGS) entry which is preliminary data.</text>
</comment>
<reference evidence="2 3" key="1">
    <citation type="journal article" date="2011" name="J. Bacteriol.">
        <title>Genome sequence of Chthoniobacter flavus Ellin428, an aerobic heterotrophic soil bacterium.</title>
        <authorList>
            <person name="Kant R."/>
            <person name="van Passel M.W."/>
            <person name="Palva A."/>
            <person name="Lucas S."/>
            <person name="Lapidus A."/>
            <person name="Glavina Del Rio T."/>
            <person name="Dalin E."/>
            <person name="Tice H."/>
            <person name="Bruce D."/>
            <person name="Goodwin L."/>
            <person name="Pitluck S."/>
            <person name="Larimer F.W."/>
            <person name="Land M.L."/>
            <person name="Hauser L."/>
            <person name="Sangwan P."/>
            <person name="de Vos W.M."/>
            <person name="Janssen P.H."/>
            <person name="Smidt H."/>
        </authorList>
    </citation>
    <scope>NUCLEOTIDE SEQUENCE [LARGE SCALE GENOMIC DNA]</scope>
    <source>
        <strain evidence="2 3">Ellin428</strain>
    </source>
</reference>
<keyword evidence="2" id="KW-0378">Hydrolase</keyword>
<dbReference type="Pfam" id="PF00768">
    <property type="entry name" value="Peptidase_S11"/>
    <property type="match status" value="1"/>
</dbReference>
<dbReference type="STRING" id="497964.CfE428DRAFT_4536"/>